<sequence>MKVLVLGGTHHVGRAVVEAALVRGDKVTTLNRGISGVPVAGVEEIFADRMNRDAVSKAIGDRTWDAVIDTWAWEPRVVQDTVELLADRVNHYGYVSRRGVYQWPWPSNADENAPLVNGNPFSENSENYAEAKRGCEISVINTFKENALIARSGMILGPYEDVGRIPWWMRRLERNGRVLAPGPVDTPLQYIDAHDLALWMLSCAERDVGGTFNVACEPHFTTVGELLYTIKDVIGSDTELVWADPDLLEREDFMLGMEFGLRYPGLPKPSGLHDDNVTAAHQAGLTIRPLRKTLAETWKWLYDEGNPKPRPDSPSLDSLIDPAKEKIVINKITQF</sequence>
<dbReference type="PANTHER" id="PTHR43245">
    <property type="entry name" value="BIFUNCTIONAL POLYMYXIN RESISTANCE PROTEIN ARNA"/>
    <property type="match status" value="1"/>
</dbReference>
<dbReference type="KEGG" id="scia:HUG15_07420"/>
<dbReference type="Gene3D" id="3.40.50.720">
    <property type="entry name" value="NAD(P)-binding Rossmann-like Domain"/>
    <property type="match status" value="1"/>
</dbReference>
<keyword evidence="3" id="KW-1185">Reference proteome</keyword>
<evidence type="ECO:0000313" key="2">
    <source>
        <dbReference type="EMBL" id="QQK75426.1"/>
    </source>
</evidence>
<dbReference type="PANTHER" id="PTHR43245:SF13">
    <property type="entry name" value="UDP-D-APIOSE_UDP-D-XYLOSE SYNTHASE 2"/>
    <property type="match status" value="1"/>
</dbReference>
<organism evidence="2 3">
    <name type="scientific">Salicibibacter cibarius</name>
    <dbReference type="NCBI Taxonomy" id="2743000"/>
    <lineage>
        <taxon>Bacteria</taxon>
        <taxon>Bacillati</taxon>
        <taxon>Bacillota</taxon>
        <taxon>Bacilli</taxon>
        <taxon>Bacillales</taxon>
        <taxon>Bacillaceae</taxon>
        <taxon>Salicibibacter</taxon>
    </lineage>
</organism>
<dbReference type="Proteomes" id="UP000595823">
    <property type="component" value="Chromosome"/>
</dbReference>
<protein>
    <submittedName>
        <fullName evidence="2">Reductase</fullName>
    </submittedName>
</protein>
<reference evidence="2 3" key="1">
    <citation type="submission" date="2020-06" db="EMBL/GenBank/DDBJ databases">
        <title>Genomic analysis of Salicibibacter sp. NKC5-3.</title>
        <authorList>
            <person name="Oh Y.J."/>
        </authorList>
    </citation>
    <scope>NUCLEOTIDE SEQUENCE [LARGE SCALE GENOMIC DNA]</scope>
    <source>
        <strain evidence="2 3">NKC5-3</strain>
    </source>
</reference>
<dbReference type="RefSeq" id="WP_200128074.1">
    <property type="nucleotide sequence ID" value="NZ_CP054705.1"/>
</dbReference>
<dbReference type="AlphaFoldDB" id="A0A7T6Z2D2"/>
<dbReference type="InterPro" id="IPR036291">
    <property type="entry name" value="NAD(P)-bd_dom_sf"/>
</dbReference>
<dbReference type="InterPro" id="IPR001509">
    <property type="entry name" value="Epimerase_deHydtase"/>
</dbReference>
<evidence type="ECO:0000313" key="3">
    <source>
        <dbReference type="Proteomes" id="UP000595823"/>
    </source>
</evidence>
<dbReference type="EMBL" id="CP054705">
    <property type="protein sequence ID" value="QQK75426.1"/>
    <property type="molecule type" value="Genomic_DNA"/>
</dbReference>
<gene>
    <name evidence="2" type="ORF">HUG15_07420</name>
</gene>
<accession>A0A7T6Z2D2</accession>
<feature type="domain" description="NAD-dependent epimerase/dehydratase" evidence="1">
    <location>
        <begin position="3"/>
        <end position="70"/>
    </location>
</feature>
<dbReference type="Pfam" id="PF01370">
    <property type="entry name" value="Epimerase"/>
    <property type="match status" value="1"/>
</dbReference>
<name>A0A7T6Z2D2_9BACI</name>
<dbReference type="SUPFAM" id="SSF51735">
    <property type="entry name" value="NAD(P)-binding Rossmann-fold domains"/>
    <property type="match status" value="1"/>
</dbReference>
<proteinExistence type="predicted"/>
<dbReference type="InterPro" id="IPR050177">
    <property type="entry name" value="Lipid_A_modif_metabolic_enz"/>
</dbReference>
<evidence type="ECO:0000259" key="1">
    <source>
        <dbReference type="Pfam" id="PF01370"/>
    </source>
</evidence>